<keyword evidence="2" id="KW-0547">Nucleotide-binding</keyword>
<name>A0ABU4KYM0_9ACTN</name>
<feature type="compositionally biased region" description="Pro residues" evidence="1">
    <location>
        <begin position="59"/>
        <end position="69"/>
    </location>
</feature>
<accession>A0ABU4KYM0</accession>
<organism evidence="2 3">
    <name type="scientific">Streptomyces griseiscabiei</name>
    <dbReference type="NCBI Taxonomy" id="2993540"/>
    <lineage>
        <taxon>Bacteria</taxon>
        <taxon>Bacillati</taxon>
        <taxon>Actinomycetota</taxon>
        <taxon>Actinomycetes</taxon>
        <taxon>Kitasatosporales</taxon>
        <taxon>Streptomycetaceae</taxon>
        <taxon>Streptomyces</taxon>
    </lineage>
</organism>
<keyword evidence="3" id="KW-1185">Reference proteome</keyword>
<reference evidence="2 3" key="1">
    <citation type="journal article" date="2023" name="Microb. Genom.">
        <title>Mesoterricola silvestris gen. nov., sp. nov., Mesoterricola sediminis sp. nov., Geothrix oryzae sp. nov., Geothrix edaphica sp. nov., Geothrix rubra sp. nov., and Geothrix limicola sp. nov., six novel members of Acidobacteriota isolated from soils.</title>
        <authorList>
            <person name="Weisberg A.J."/>
            <person name="Pearce E."/>
            <person name="Kramer C.G."/>
            <person name="Chang J.H."/>
            <person name="Clarke C.R."/>
        </authorList>
    </citation>
    <scope>NUCLEOTIDE SEQUENCE [LARGE SCALE GENOMIC DNA]</scope>
    <source>
        <strain evidence="2 3">NRRL_B-2795</strain>
    </source>
</reference>
<dbReference type="RefSeq" id="WP_086761320.1">
    <property type="nucleotide sequence ID" value="NZ_JAGJBZ010000002.1"/>
</dbReference>
<keyword evidence="2" id="KW-0067">ATP-binding</keyword>
<sequence length="503" mass="53340">MTHRPVRGPRRASASPLFTPHGTDRASRKAARRQAAEAVAKARAASTAPAGTTGGGQDMPPPVHPPGGRPGPASARGNRLKLPAHRMTTATASGAYPFLAEGGLGAEGIYIGRDVHAEASFVFDPFALYGKVEGFTNPNLLLAGVIGQGKSALAKSFALRSVAFGYRVYVPCDPKGEWTPVAEALGGRSVALGPGLPGRLNPLDAAPRPESVAEADWAGEIRKRRLLLLGSLARTVLGRDLMPMEHTALDIALDTVVTHAAATGRTPVLGDVAATLNNPVVLDEAARMMAGQLGDAARDLAHAMRRLVRGDLAGMFDAPSTVAFDPSSPMLTIDLSRLGGSGDDTALVLAMTCASAWMESALTDPDGGRRWIVYDEAWRLMRHPGLLQRMQSQWKLSRGLGIANLMVIHRLSDLLTAGDAGSQGRALAEGLLADCSTRIIYRQETDQLHAAASLLGLTSVESQAIAHLNRGRGLWRVAGRSFIVQHQLHPRELALFDTDARMH</sequence>
<dbReference type="InterPro" id="IPR027417">
    <property type="entry name" value="P-loop_NTPase"/>
</dbReference>
<protein>
    <submittedName>
        <fullName evidence="2">ATP-binding protein</fullName>
    </submittedName>
</protein>
<comment type="caution">
    <text evidence="2">The sequence shown here is derived from an EMBL/GenBank/DDBJ whole genome shotgun (WGS) entry which is preliminary data.</text>
</comment>
<evidence type="ECO:0000313" key="2">
    <source>
        <dbReference type="EMBL" id="MDX2908190.1"/>
    </source>
</evidence>
<proteinExistence type="predicted"/>
<evidence type="ECO:0000256" key="1">
    <source>
        <dbReference type="SAM" id="MobiDB-lite"/>
    </source>
</evidence>
<dbReference type="Proteomes" id="UP001271723">
    <property type="component" value="Unassembled WGS sequence"/>
</dbReference>
<dbReference type="SUPFAM" id="SSF52540">
    <property type="entry name" value="P-loop containing nucleoside triphosphate hydrolases"/>
    <property type="match status" value="1"/>
</dbReference>
<feature type="compositionally biased region" description="Basic residues" evidence="1">
    <location>
        <begin position="1"/>
        <end position="10"/>
    </location>
</feature>
<dbReference type="EMBL" id="JARAVY010000002">
    <property type="protein sequence ID" value="MDX2908190.1"/>
    <property type="molecule type" value="Genomic_DNA"/>
</dbReference>
<feature type="compositionally biased region" description="Low complexity" evidence="1">
    <location>
        <begin position="36"/>
        <end position="50"/>
    </location>
</feature>
<feature type="region of interest" description="Disordered" evidence="1">
    <location>
        <begin position="1"/>
        <end position="78"/>
    </location>
</feature>
<evidence type="ECO:0000313" key="3">
    <source>
        <dbReference type="Proteomes" id="UP001271723"/>
    </source>
</evidence>
<dbReference type="Gene3D" id="3.40.50.300">
    <property type="entry name" value="P-loop containing nucleotide triphosphate hydrolases"/>
    <property type="match status" value="2"/>
</dbReference>
<gene>
    <name evidence="2" type="ORF">PV517_05660</name>
</gene>
<dbReference type="GO" id="GO:0005524">
    <property type="term" value="F:ATP binding"/>
    <property type="evidence" value="ECO:0007669"/>
    <property type="project" value="UniProtKB-KW"/>
</dbReference>